<reference evidence="2 3" key="1">
    <citation type="submission" date="2020-04" db="EMBL/GenBank/DDBJ databases">
        <title>Paraburkholderia sp. G-4-1-8 isolated from soil.</title>
        <authorList>
            <person name="Dahal R.H."/>
        </authorList>
    </citation>
    <scope>NUCLEOTIDE SEQUENCE [LARGE SCALE GENOMIC DNA]</scope>
    <source>
        <strain evidence="2 3">G-4-1-8</strain>
    </source>
</reference>
<feature type="region of interest" description="Disordered" evidence="1">
    <location>
        <begin position="113"/>
        <end position="137"/>
    </location>
</feature>
<name>A0A7X9ZZE1_9BURK</name>
<dbReference type="Proteomes" id="UP000583127">
    <property type="component" value="Unassembled WGS sequence"/>
</dbReference>
<evidence type="ECO:0000313" key="2">
    <source>
        <dbReference type="EMBL" id="NML32830.1"/>
    </source>
</evidence>
<proteinExistence type="predicted"/>
<sequence length="137" mass="15595">MATRKRTSRSKHPASRGKSGRPPRQRHAQAHAARRAKSAKSARTNGTQKWSHHVMETSDAMDIEKDVFKTGSAESIARSLKHSSTASRRRKGTPFQSAMSMLNFYINRAGRNLPKERRDTLQQAKRKLREAFGREPR</sequence>
<feature type="region of interest" description="Disordered" evidence="1">
    <location>
        <begin position="1"/>
        <end position="58"/>
    </location>
</feature>
<dbReference type="InterPro" id="IPR021513">
    <property type="entry name" value="Phage_RSL1_Orf186"/>
</dbReference>
<dbReference type="EMBL" id="JABBFZ010000011">
    <property type="protein sequence ID" value="NML32830.1"/>
    <property type="molecule type" value="Genomic_DNA"/>
</dbReference>
<evidence type="ECO:0000256" key="1">
    <source>
        <dbReference type="SAM" id="MobiDB-lite"/>
    </source>
</evidence>
<evidence type="ECO:0000313" key="3">
    <source>
        <dbReference type="Proteomes" id="UP000583127"/>
    </source>
</evidence>
<dbReference type="AlphaFoldDB" id="A0A7X9ZZE1"/>
<organism evidence="2 3">
    <name type="scientific">Paraburkholderia antibiotica</name>
    <dbReference type="NCBI Taxonomy" id="2728839"/>
    <lineage>
        <taxon>Bacteria</taxon>
        <taxon>Pseudomonadati</taxon>
        <taxon>Pseudomonadota</taxon>
        <taxon>Betaproteobacteria</taxon>
        <taxon>Burkholderiales</taxon>
        <taxon>Burkholderiaceae</taxon>
        <taxon>Paraburkholderia</taxon>
    </lineage>
</organism>
<protein>
    <submittedName>
        <fullName evidence="2">DUF3175 domain-containing protein</fullName>
    </submittedName>
</protein>
<keyword evidence="3" id="KW-1185">Reference proteome</keyword>
<comment type="caution">
    <text evidence="2">The sequence shown here is derived from an EMBL/GenBank/DDBJ whole genome shotgun (WGS) entry which is preliminary data.</text>
</comment>
<dbReference type="Pfam" id="PF11373">
    <property type="entry name" value="DUF3175"/>
    <property type="match status" value="1"/>
</dbReference>
<feature type="region of interest" description="Disordered" evidence="1">
    <location>
        <begin position="75"/>
        <end position="95"/>
    </location>
</feature>
<gene>
    <name evidence="2" type="ORF">HHL14_18565</name>
</gene>
<accession>A0A7X9ZZE1</accession>
<dbReference type="RefSeq" id="WP_169499082.1">
    <property type="nucleotide sequence ID" value="NZ_JABBFZ010000011.1"/>
</dbReference>
<feature type="compositionally biased region" description="Basic residues" evidence="1">
    <location>
        <begin position="1"/>
        <end position="40"/>
    </location>
</feature>